<name>A0ABS1X2H2_9GAMM</name>
<accession>A0ABS1X2H2</accession>
<dbReference type="RefSeq" id="WP_203169535.1">
    <property type="nucleotide sequence ID" value="NZ_JAEVLS010000005.1"/>
</dbReference>
<reference evidence="3 4" key="1">
    <citation type="journal article" date="2021" name="Int. J. Syst. Evol. Microbiol.">
        <title>Steroidobacter gossypii sp. nov., isolated from soil of cotton cropping field.</title>
        <authorList>
            <person name="Huang R."/>
            <person name="Yang S."/>
            <person name="Zhen C."/>
            <person name="Liu W."/>
        </authorList>
    </citation>
    <scope>NUCLEOTIDE SEQUENCE [LARGE SCALE GENOMIC DNA]</scope>
    <source>
        <strain evidence="3 4">S1-65</strain>
    </source>
</reference>
<keyword evidence="4" id="KW-1185">Reference proteome</keyword>
<evidence type="ECO:0000256" key="1">
    <source>
        <dbReference type="SAM" id="Coils"/>
    </source>
</evidence>
<evidence type="ECO:0000313" key="4">
    <source>
        <dbReference type="Proteomes" id="UP000661077"/>
    </source>
</evidence>
<sequence length="128" mass="14294">MAPDEPSVPRRRRRSSPAPLAEPTDTAITSSSLADLIEQERSELMQIHAMLRCLRGVLLYADDGDSPLHADVAQVIARLLDESLTRLEALRMRVAQLEAAFEERAAEMASPPCQVREPRVTYMRLALN</sequence>
<evidence type="ECO:0000313" key="3">
    <source>
        <dbReference type="EMBL" id="MBM0107425.1"/>
    </source>
</evidence>
<gene>
    <name evidence="3" type="ORF">JM946_22015</name>
</gene>
<organism evidence="3 4">
    <name type="scientific">Steroidobacter gossypii</name>
    <dbReference type="NCBI Taxonomy" id="2805490"/>
    <lineage>
        <taxon>Bacteria</taxon>
        <taxon>Pseudomonadati</taxon>
        <taxon>Pseudomonadota</taxon>
        <taxon>Gammaproteobacteria</taxon>
        <taxon>Steroidobacterales</taxon>
        <taxon>Steroidobacteraceae</taxon>
        <taxon>Steroidobacter</taxon>
    </lineage>
</organism>
<evidence type="ECO:0000256" key="2">
    <source>
        <dbReference type="SAM" id="MobiDB-lite"/>
    </source>
</evidence>
<protein>
    <submittedName>
        <fullName evidence="3">Uncharacterized protein</fullName>
    </submittedName>
</protein>
<dbReference type="EMBL" id="JAEVLS010000005">
    <property type="protein sequence ID" value="MBM0107425.1"/>
    <property type="molecule type" value="Genomic_DNA"/>
</dbReference>
<feature type="region of interest" description="Disordered" evidence="2">
    <location>
        <begin position="1"/>
        <end position="33"/>
    </location>
</feature>
<feature type="coiled-coil region" evidence="1">
    <location>
        <begin position="80"/>
        <end position="107"/>
    </location>
</feature>
<dbReference type="Proteomes" id="UP000661077">
    <property type="component" value="Unassembled WGS sequence"/>
</dbReference>
<keyword evidence="1" id="KW-0175">Coiled coil</keyword>
<comment type="caution">
    <text evidence="3">The sequence shown here is derived from an EMBL/GenBank/DDBJ whole genome shotgun (WGS) entry which is preliminary data.</text>
</comment>
<proteinExistence type="predicted"/>